<dbReference type="EMBL" id="JAMPLM010000004">
    <property type="protein sequence ID" value="MEP1058305.1"/>
    <property type="molecule type" value="Genomic_DNA"/>
</dbReference>
<dbReference type="RefSeq" id="WP_190455098.1">
    <property type="nucleotide sequence ID" value="NZ_JAMPLM010000004.1"/>
</dbReference>
<evidence type="ECO:0000313" key="4">
    <source>
        <dbReference type="Proteomes" id="UP001476950"/>
    </source>
</evidence>
<evidence type="ECO:0000256" key="1">
    <source>
        <dbReference type="SAM" id="Coils"/>
    </source>
</evidence>
<feature type="domain" description="Glycosyltransferase 2-like" evidence="2">
    <location>
        <begin position="9"/>
        <end position="159"/>
    </location>
</feature>
<dbReference type="Gene3D" id="3.90.550.10">
    <property type="entry name" value="Spore Coat Polysaccharide Biosynthesis Protein SpsA, Chain A"/>
    <property type="match status" value="1"/>
</dbReference>
<dbReference type="PANTHER" id="PTHR43685">
    <property type="entry name" value="GLYCOSYLTRANSFERASE"/>
    <property type="match status" value="1"/>
</dbReference>
<dbReference type="Proteomes" id="UP001476950">
    <property type="component" value="Unassembled WGS sequence"/>
</dbReference>
<dbReference type="SUPFAM" id="SSF57997">
    <property type="entry name" value="Tropomyosin"/>
    <property type="match status" value="1"/>
</dbReference>
<feature type="coiled-coil region" evidence="1">
    <location>
        <begin position="248"/>
        <end position="387"/>
    </location>
</feature>
<comment type="caution">
    <text evidence="3">The sequence shown here is derived from an EMBL/GenBank/DDBJ whole genome shotgun (WGS) entry which is preliminary data.</text>
</comment>
<evidence type="ECO:0000313" key="3">
    <source>
        <dbReference type="EMBL" id="MEP1058305.1"/>
    </source>
</evidence>
<sequence>MLDQSIALSIVIPCYNHGEYLLDALSSIQACLDPVYEVIIVNDGSNDPLTVNLLGYLKDQGYFVLDQNNQGLAHARNNGIAKASGRYILPLDADNKIRPDYILKGIEVLDQNPDIGVVYGKPEWFGEGERSWQLPEKFDVTQLVLGNYIDACAVYRKALWEDCGGYDPCMPIAGLEDWDLWLSAVERGWKFRYIPEVLYDYRVRANSMVTECATPENRSRLLKYICTKHASLYRTKFAQMISDRELRIGKLEEHSNNLLEQRNQLERTLEQTHAQLEQTHGQLEQTQAQLQQTHAQLEQTQTQLQQTHAQLEQTQTQLQQAYTPLKQTQTQLEQTQTQLEQTQTQLNPTRSQLQQAEVQLEQIYRQLQQTQAQLEQVEQRNIAMESSKFWKIRKVWVRCKQIVGLKA</sequence>
<dbReference type="PANTHER" id="PTHR43685:SF2">
    <property type="entry name" value="GLYCOSYLTRANSFERASE 2-LIKE DOMAIN-CONTAINING PROTEIN"/>
    <property type="match status" value="1"/>
</dbReference>
<dbReference type="CDD" id="cd00761">
    <property type="entry name" value="Glyco_tranf_GTA_type"/>
    <property type="match status" value="1"/>
</dbReference>
<keyword evidence="1" id="KW-0175">Coiled coil</keyword>
<name>A0ABV0KIU1_9CYAN</name>
<reference evidence="3 4" key="1">
    <citation type="submission" date="2022-04" db="EMBL/GenBank/DDBJ databases">
        <title>Positive selection, recombination, and allopatry shape intraspecific diversity of widespread and dominant cyanobacteria.</title>
        <authorList>
            <person name="Wei J."/>
            <person name="Shu W."/>
            <person name="Hu C."/>
        </authorList>
    </citation>
    <scope>NUCLEOTIDE SEQUENCE [LARGE SCALE GENOMIC DNA]</scope>
    <source>
        <strain evidence="3 4">AS-A4</strain>
    </source>
</reference>
<evidence type="ECO:0000259" key="2">
    <source>
        <dbReference type="Pfam" id="PF00535"/>
    </source>
</evidence>
<gene>
    <name evidence="3" type="ORF">NDI38_07610</name>
</gene>
<dbReference type="Gene3D" id="1.10.287.620">
    <property type="entry name" value="Helix Hairpins"/>
    <property type="match status" value="1"/>
</dbReference>
<keyword evidence="4" id="KW-1185">Reference proteome</keyword>
<dbReference type="SUPFAM" id="SSF53448">
    <property type="entry name" value="Nucleotide-diphospho-sugar transferases"/>
    <property type="match status" value="1"/>
</dbReference>
<proteinExistence type="predicted"/>
<dbReference type="InterPro" id="IPR029044">
    <property type="entry name" value="Nucleotide-diphossugar_trans"/>
</dbReference>
<dbReference type="InterPro" id="IPR050834">
    <property type="entry name" value="Glycosyltransf_2"/>
</dbReference>
<dbReference type="Pfam" id="PF00535">
    <property type="entry name" value="Glycos_transf_2"/>
    <property type="match status" value="1"/>
</dbReference>
<accession>A0ABV0KIU1</accession>
<organism evidence="3 4">
    <name type="scientific">Stenomitos frigidus AS-A4</name>
    <dbReference type="NCBI Taxonomy" id="2933935"/>
    <lineage>
        <taxon>Bacteria</taxon>
        <taxon>Bacillati</taxon>
        <taxon>Cyanobacteriota</taxon>
        <taxon>Cyanophyceae</taxon>
        <taxon>Leptolyngbyales</taxon>
        <taxon>Leptolyngbyaceae</taxon>
        <taxon>Stenomitos</taxon>
    </lineage>
</organism>
<dbReference type="InterPro" id="IPR001173">
    <property type="entry name" value="Glyco_trans_2-like"/>
</dbReference>
<protein>
    <submittedName>
        <fullName evidence="3">Glycosyltransferase family 2 protein</fullName>
    </submittedName>
</protein>